<dbReference type="Proteomes" id="UP000009134">
    <property type="component" value="Chromosome"/>
</dbReference>
<dbReference type="Pfam" id="PF11162">
    <property type="entry name" value="DUF2946"/>
    <property type="match status" value="1"/>
</dbReference>
<accession>Q2G7V5</accession>
<sequence length="134" mass="14083">MGRLRYFLLARRGLVLALVALAIGMKALVPAGFMVETHGRVLTVAICSDASGLPKTTREIAVPSKEPRRQGGETGEACPYGALSMAALGAGADPALLLLALAFILLRGFLPVPALRLTSARRIRPPLRAPPVFG</sequence>
<dbReference type="HOGENOM" id="CLU_128777_0_0_5"/>
<keyword evidence="1" id="KW-0812">Transmembrane</keyword>
<protein>
    <recommendedName>
        <fullName evidence="4">DUF2946 domain-containing protein</fullName>
    </recommendedName>
</protein>
<evidence type="ECO:0000313" key="2">
    <source>
        <dbReference type="EMBL" id="ABD26068.1"/>
    </source>
</evidence>
<evidence type="ECO:0008006" key="4">
    <source>
        <dbReference type="Google" id="ProtNLM"/>
    </source>
</evidence>
<keyword evidence="3" id="KW-1185">Reference proteome</keyword>
<dbReference type="STRING" id="279238.Saro_1628"/>
<organism evidence="2 3">
    <name type="scientific">Novosphingobium aromaticivorans (strain ATCC 700278 / DSM 12444 / CCUG 56034 / CIP 105152 / NBRC 16084 / F199)</name>
    <dbReference type="NCBI Taxonomy" id="279238"/>
    <lineage>
        <taxon>Bacteria</taxon>
        <taxon>Pseudomonadati</taxon>
        <taxon>Pseudomonadota</taxon>
        <taxon>Alphaproteobacteria</taxon>
        <taxon>Sphingomonadales</taxon>
        <taxon>Sphingomonadaceae</taxon>
        <taxon>Novosphingobium</taxon>
    </lineage>
</organism>
<keyword evidence="1" id="KW-0472">Membrane</keyword>
<feature type="transmembrane region" description="Helical" evidence="1">
    <location>
        <begin position="95"/>
        <end position="115"/>
    </location>
</feature>
<dbReference type="AlphaFoldDB" id="Q2G7V5"/>
<keyword evidence="1" id="KW-1133">Transmembrane helix</keyword>
<dbReference type="KEGG" id="nar:Saro_1628"/>
<evidence type="ECO:0000313" key="3">
    <source>
        <dbReference type="Proteomes" id="UP000009134"/>
    </source>
</evidence>
<evidence type="ECO:0000256" key="1">
    <source>
        <dbReference type="SAM" id="Phobius"/>
    </source>
</evidence>
<proteinExistence type="predicted"/>
<dbReference type="eggNOG" id="ENOG5031C7G">
    <property type="taxonomic scope" value="Bacteria"/>
</dbReference>
<dbReference type="InterPro" id="IPR021333">
    <property type="entry name" value="DUF2946"/>
</dbReference>
<dbReference type="EMBL" id="CP000248">
    <property type="protein sequence ID" value="ABD26068.1"/>
    <property type="molecule type" value="Genomic_DNA"/>
</dbReference>
<gene>
    <name evidence="2" type="ordered locus">Saro_1628</name>
</gene>
<name>Q2G7V5_NOVAD</name>
<reference evidence="3" key="1">
    <citation type="submission" date="2006-01" db="EMBL/GenBank/DDBJ databases">
        <title>Complete sequence of Novosphingobium aromaticivorans DSM 12444.</title>
        <authorList>
            <consortium name="US DOE Joint Genome Institute"/>
            <person name="Copeland A."/>
            <person name="Lucas S."/>
            <person name="Lapidus A."/>
            <person name="Barry K."/>
            <person name="Detter J.C."/>
            <person name="Glavina T."/>
            <person name="Hammon N."/>
            <person name="Israni S."/>
            <person name="Pitluck S."/>
            <person name="Chain P."/>
            <person name="Malfatti S."/>
            <person name="Shin M."/>
            <person name="Vergez L."/>
            <person name="Schmutz J."/>
            <person name="Larimer F."/>
            <person name="Land M."/>
            <person name="Kyrpides N."/>
            <person name="Ivanova N."/>
            <person name="Fredrickson J."/>
            <person name="Balkwill D."/>
            <person name="Romine M.F."/>
            <person name="Richardson P."/>
        </authorList>
    </citation>
    <scope>NUCLEOTIDE SEQUENCE [LARGE SCALE GENOMIC DNA]</scope>
    <source>
        <strain evidence="3">ATCC 700278 / DSM 12444 / CCUG 56034 / CIP 105152 / NBRC 16084 / F199</strain>
    </source>
</reference>
<dbReference type="RefSeq" id="WP_011445278.1">
    <property type="nucleotide sequence ID" value="NC_007794.1"/>
</dbReference>